<dbReference type="InterPro" id="IPR007304">
    <property type="entry name" value="TAP46-like"/>
</dbReference>
<dbReference type="EMBL" id="JAKELL010000012">
    <property type="protein sequence ID" value="KAH8995318.1"/>
    <property type="molecule type" value="Genomic_DNA"/>
</dbReference>
<feature type="region of interest" description="Disordered" evidence="1">
    <location>
        <begin position="328"/>
        <end position="391"/>
    </location>
</feature>
<feature type="compositionally biased region" description="Polar residues" evidence="1">
    <location>
        <begin position="240"/>
        <end position="252"/>
    </location>
</feature>
<dbReference type="GO" id="GO:0051721">
    <property type="term" value="F:protein phosphatase 2A binding"/>
    <property type="evidence" value="ECO:0007669"/>
    <property type="project" value="TreeGrafter"/>
</dbReference>
<evidence type="ECO:0000256" key="1">
    <source>
        <dbReference type="SAM" id="MobiDB-lite"/>
    </source>
</evidence>
<dbReference type="InterPro" id="IPR038511">
    <property type="entry name" value="TAP42/TAP46-like_sf"/>
</dbReference>
<dbReference type="Gene3D" id="1.25.40.540">
    <property type="entry name" value="TAP42-like family"/>
    <property type="match status" value="1"/>
</dbReference>
<proteinExistence type="predicted"/>
<evidence type="ECO:0000313" key="2">
    <source>
        <dbReference type="EMBL" id="KAH8995318.1"/>
    </source>
</evidence>
<evidence type="ECO:0000313" key="3">
    <source>
        <dbReference type="Proteomes" id="UP001201163"/>
    </source>
</evidence>
<name>A0AAD4LLJ9_9AGAM</name>
<dbReference type="GO" id="GO:0009966">
    <property type="term" value="P:regulation of signal transduction"/>
    <property type="evidence" value="ECO:0007669"/>
    <property type="project" value="InterPro"/>
</dbReference>
<organism evidence="2 3">
    <name type="scientific">Lactarius akahatsu</name>
    <dbReference type="NCBI Taxonomy" id="416441"/>
    <lineage>
        <taxon>Eukaryota</taxon>
        <taxon>Fungi</taxon>
        <taxon>Dikarya</taxon>
        <taxon>Basidiomycota</taxon>
        <taxon>Agaricomycotina</taxon>
        <taxon>Agaricomycetes</taxon>
        <taxon>Russulales</taxon>
        <taxon>Russulaceae</taxon>
        <taxon>Lactarius</taxon>
    </lineage>
</organism>
<accession>A0AAD4LLJ9</accession>
<keyword evidence="3" id="KW-1185">Reference proteome</keyword>
<dbReference type="PANTHER" id="PTHR10933">
    <property type="entry name" value="IMMUNOGLOBULIN-BINDING PROTEIN 1"/>
    <property type="match status" value="1"/>
</dbReference>
<dbReference type="AlphaFoldDB" id="A0AAD4LLJ9"/>
<protein>
    <submittedName>
        <fullName evidence="2">TAP42-like protein</fullName>
    </submittedName>
</protein>
<dbReference type="Pfam" id="PF04177">
    <property type="entry name" value="TAP42"/>
    <property type="match status" value="1"/>
</dbReference>
<dbReference type="GO" id="GO:0035303">
    <property type="term" value="P:regulation of dephosphorylation"/>
    <property type="evidence" value="ECO:0007669"/>
    <property type="project" value="TreeGrafter"/>
</dbReference>
<sequence>MESLSTVFRRSLLNISKASNLPTIQDETQDLIDGARADCRDSRARVAHLALFSPNETLDDISTQDLVYLFVPYVLAEIESRARTTERDDRLARLREAEEGFTKFVSDVELYEIASESERELYAKNASSIADPARRRETKIKQYQAEKEIRARIEAVAQRHRVPLPPSDSSPTDFDLIAALLPPAPTSSAPGHSDEQDDEDERRAATLLLLRLAYAQAQAQLASIAQELELLRSAPPSAPQPGTSDRANPSSSEAEHALWRLDAPTRAVGRQGGPLLDSAGKPLQPFTILPSGASGDRAKLQEQVFQADHRLPTMSIDEYLEIERQRGNILTGGGPQSAAKPTSSEQLTMDAEQDGTAFSDAKSEEKRRKDEGWARFTDDNPRGAGNTMNRG</sequence>
<feature type="region of interest" description="Disordered" evidence="1">
    <location>
        <begin position="234"/>
        <end position="255"/>
    </location>
</feature>
<dbReference type="Proteomes" id="UP001201163">
    <property type="component" value="Unassembled WGS sequence"/>
</dbReference>
<reference evidence="2" key="1">
    <citation type="submission" date="2022-01" db="EMBL/GenBank/DDBJ databases">
        <title>Comparative genomics reveals a dynamic genome evolution in the ectomycorrhizal milk-cap (Lactarius) mushrooms.</title>
        <authorList>
            <consortium name="DOE Joint Genome Institute"/>
            <person name="Lebreton A."/>
            <person name="Tang N."/>
            <person name="Kuo A."/>
            <person name="LaButti K."/>
            <person name="Drula E."/>
            <person name="Barry K."/>
            <person name="Clum A."/>
            <person name="Lipzen A."/>
            <person name="Mousain D."/>
            <person name="Ng V."/>
            <person name="Wang R."/>
            <person name="Wang X."/>
            <person name="Dai Y."/>
            <person name="Henrissat B."/>
            <person name="Grigoriev I.V."/>
            <person name="Guerin-Laguette A."/>
            <person name="Yu F."/>
            <person name="Martin F.M."/>
        </authorList>
    </citation>
    <scope>NUCLEOTIDE SEQUENCE</scope>
    <source>
        <strain evidence="2">QP</strain>
    </source>
</reference>
<dbReference type="PANTHER" id="PTHR10933:SF9">
    <property type="entry name" value="IMMUNOGLOBULIN-BINDING PROTEIN 1"/>
    <property type="match status" value="1"/>
</dbReference>
<feature type="compositionally biased region" description="Low complexity" evidence="1">
    <location>
        <begin position="181"/>
        <end position="190"/>
    </location>
</feature>
<dbReference type="GO" id="GO:0005829">
    <property type="term" value="C:cytosol"/>
    <property type="evidence" value="ECO:0007669"/>
    <property type="project" value="TreeGrafter"/>
</dbReference>
<comment type="caution">
    <text evidence="2">The sequence shown here is derived from an EMBL/GenBank/DDBJ whole genome shotgun (WGS) entry which is preliminary data.</text>
</comment>
<gene>
    <name evidence="2" type="ORF">EDB92DRAFT_1794923</name>
</gene>
<feature type="region of interest" description="Disordered" evidence="1">
    <location>
        <begin position="181"/>
        <end position="201"/>
    </location>
</feature>
<feature type="compositionally biased region" description="Basic and acidic residues" evidence="1">
    <location>
        <begin position="361"/>
        <end position="381"/>
    </location>
</feature>